<protein>
    <submittedName>
        <fullName evidence="1">Uncharacterized protein</fullName>
    </submittedName>
</protein>
<proteinExistence type="predicted"/>
<comment type="caution">
    <text evidence="1">The sequence shown here is derived from an EMBL/GenBank/DDBJ whole genome shotgun (WGS) entry which is preliminary data.</text>
</comment>
<keyword evidence="2" id="KW-1185">Reference proteome</keyword>
<name>A0AAN9A4X4_HALRR</name>
<sequence>MLLYNISEYDSAVLAHPPPRNTSVKHQGEDFAISSIIVPACPYCGRSEMSSIPQTLQMTRSIKKKRKEGGGAKQAQYHDYCEGAEQPTKYSSKMMNSIWGQYNELSVHNFKSQQCGGFGYAEVQDSQKVLQQTQQQTEQSLPEQSGSIRQFFGELGQAVTNNFMDNMHQY</sequence>
<reference evidence="1 2" key="1">
    <citation type="submission" date="2023-11" db="EMBL/GenBank/DDBJ databases">
        <title>Halocaridina rubra genome assembly.</title>
        <authorList>
            <person name="Smith C."/>
        </authorList>
    </citation>
    <scope>NUCLEOTIDE SEQUENCE [LARGE SCALE GENOMIC DNA]</scope>
    <source>
        <strain evidence="1">EP-1</strain>
        <tissue evidence="1">Whole</tissue>
    </source>
</reference>
<dbReference type="AlphaFoldDB" id="A0AAN9A4X4"/>
<evidence type="ECO:0000313" key="1">
    <source>
        <dbReference type="EMBL" id="KAK7075128.1"/>
    </source>
</evidence>
<accession>A0AAN9A4X4</accession>
<dbReference type="EMBL" id="JAXCGZ010011361">
    <property type="protein sequence ID" value="KAK7075128.1"/>
    <property type="molecule type" value="Genomic_DNA"/>
</dbReference>
<dbReference type="Proteomes" id="UP001381693">
    <property type="component" value="Unassembled WGS sequence"/>
</dbReference>
<gene>
    <name evidence="1" type="ORF">SK128_003936</name>
</gene>
<organism evidence="1 2">
    <name type="scientific">Halocaridina rubra</name>
    <name type="common">Hawaiian red shrimp</name>
    <dbReference type="NCBI Taxonomy" id="373956"/>
    <lineage>
        <taxon>Eukaryota</taxon>
        <taxon>Metazoa</taxon>
        <taxon>Ecdysozoa</taxon>
        <taxon>Arthropoda</taxon>
        <taxon>Crustacea</taxon>
        <taxon>Multicrustacea</taxon>
        <taxon>Malacostraca</taxon>
        <taxon>Eumalacostraca</taxon>
        <taxon>Eucarida</taxon>
        <taxon>Decapoda</taxon>
        <taxon>Pleocyemata</taxon>
        <taxon>Caridea</taxon>
        <taxon>Atyoidea</taxon>
        <taxon>Atyidae</taxon>
        <taxon>Halocaridina</taxon>
    </lineage>
</organism>
<evidence type="ECO:0000313" key="2">
    <source>
        <dbReference type="Proteomes" id="UP001381693"/>
    </source>
</evidence>